<organism evidence="1 2">
    <name type="scientific">Streptomyces natalensis ATCC 27448</name>
    <dbReference type="NCBI Taxonomy" id="1240678"/>
    <lineage>
        <taxon>Bacteria</taxon>
        <taxon>Bacillati</taxon>
        <taxon>Actinomycetota</taxon>
        <taxon>Actinomycetes</taxon>
        <taxon>Kitasatosporales</taxon>
        <taxon>Streptomycetaceae</taxon>
        <taxon>Streptomyces</taxon>
    </lineage>
</organism>
<evidence type="ECO:0000313" key="2">
    <source>
        <dbReference type="Proteomes" id="UP000032458"/>
    </source>
</evidence>
<accession>A0A0D7CUW8</accession>
<protein>
    <submittedName>
        <fullName evidence="1">Uncharacterized protein</fullName>
    </submittedName>
</protein>
<gene>
    <name evidence="1" type="ORF">SNA_00175</name>
</gene>
<name>A0A0D7CUW8_9ACTN</name>
<keyword evidence="2" id="KW-1185">Reference proteome</keyword>
<comment type="caution">
    <text evidence="1">The sequence shown here is derived from an EMBL/GenBank/DDBJ whole genome shotgun (WGS) entry which is preliminary data.</text>
</comment>
<dbReference type="AlphaFoldDB" id="A0A0D7CUW8"/>
<dbReference type="EMBL" id="JRKI01000002">
    <property type="protein sequence ID" value="KIZ19645.1"/>
    <property type="molecule type" value="Genomic_DNA"/>
</dbReference>
<sequence>MVALAVAVTLKGPDAGTLVAAMRKGTVTSKSFCGAATWALASTVPPRVFMPALASHWVKPAPTVATALTVMVLLGAPTATDFGMSESISAVNG</sequence>
<reference evidence="1 2" key="1">
    <citation type="submission" date="2014-09" db="EMBL/GenBank/DDBJ databases">
        <title>Draft genome sequence of Streptomyces natalensis ATCC 27448, producer of the antifungal pimaricin.</title>
        <authorList>
            <person name="Mendes M.V."/>
            <person name="Beites T."/>
            <person name="Pires S."/>
            <person name="Santos C.L."/>
            <person name="Moradas-Ferreira P."/>
        </authorList>
    </citation>
    <scope>NUCLEOTIDE SEQUENCE [LARGE SCALE GENOMIC DNA]</scope>
    <source>
        <strain evidence="1 2">ATCC 27448</strain>
    </source>
</reference>
<evidence type="ECO:0000313" key="1">
    <source>
        <dbReference type="EMBL" id="KIZ19645.1"/>
    </source>
</evidence>
<dbReference type="Proteomes" id="UP000032458">
    <property type="component" value="Unassembled WGS sequence"/>
</dbReference>
<proteinExistence type="predicted"/>